<keyword evidence="3" id="KW-0648">Protein biosynthesis</keyword>
<dbReference type="InterPro" id="IPR016024">
    <property type="entry name" value="ARM-type_fold"/>
</dbReference>
<dbReference type="InterPro" id="IPR003890">
    <property type="entry name" value="MIF4G-like_typ-3"/>
</dbReference>
<dbReference type="InterPro" id="IPR003891">
    <property type="entry name" value="Initiation_fac_eIF4g_MI"/>
</dbReference>
<feature type="domain" description="MI" evidence="5">
    <location>
        <begin position="421"/>
        <end position="544"/>
    </location>
</feature>
<dbReference type="GeneID" id="106820786"/>
<dbReference type="RefSeq" id="XP_014680841.1">
    <property type="nucleotide sequence ID" value="XM_014825355.1"/>
</dbReference>
<dbReference type="PANTHER" id="PTHR23253:SF9">
    <property type="entry name" value="EUKARYOTIC TRANSLATION INITIATION FACTOR 4 GAMMA 2"/>
    <property type="match status" value="1"/>
</dbReference>
<dbReference type="SUPFAM" id="SSF48371">
    <property type="entry name" value="ARM repeat"/>
    <property type="match status" value="2"/>
</dbReference>
<organism evidence="6 7">
    <name type="scientific">Priapulus caudatus</name>
    <name type="common">Priapulid worm</name>
    <dbReference type="NCBI Taxonomy" id="37621"/>
    <lineage>
        <taxon>Eukaryota</taxon>
        <taxon>Metazoa</taxon>
        <taxon>Ecdysozoa</taxon>
        <taxon>Scalidophora</taxon>
        <taxon>Priapulida</taxon>
        <taxon>Priapulimorpha</taxon>
        <taxon>Priapulimorphida</taxon>
        <taxon>Priapulidae</taxon>
        <taxon>Priapulus</taxon>
    </lineage>
</organism>
<reference evidence="7" key="1">
    <citation type="submission" date="2025-08" db="UniProtKB">
        <authorList>
            <consortium name="RefSeq"/>
        </authorList>
    </citation>
    <scope>IDENTIFICATION</scope>
</reference>
<evidence type="ECO:0000313" key="7">
    <source>
        <dbReference type="RefSeq" id="XP_014680841.1"/>
    </source>
</evidence>
<evidence type="ECO:0000256" key="4">
    <source>
        <dbReference type="SAM" id="MobiDB-lite"/>
    </source>
</evidence>
<feature type="compositionally biased region" description="Low complexity" evidence="4">
    <location>
        <begin position="281"/>
        <end position="311"/>
    </location>
</feature>
<evidence type="ECO:0000313" key="6">
    <source>
        <dbReference type="Proteomes" id="UP000695022"/>
    </source>
</evidence>
<dbReference type="SMART" id="SM00543">
    <property type="entry name" value="MIF4G"/>
    <property type="match status" value="1"/>
</dbReference>
<dbReference type="Gene3D" id="1.25.40.180">
    <property type="match status" value="2"/>
</dbReference>
<evidence type="ECO:0000259" key="5">
    <source>
        <dbReference type="PROSITE" id="PS51366"/>
    </source>
</evidence>
<dbReference type="PANTHER" id="PTHR23253">
    <property type="entry name" value="EUKARYOTIC TRANSLATION INITIATION FACTOR 4 GAMMA"/>
    <property type="match status" value="1"/>
</dbReference>
<keyword evidence="2" id="KW-0396">Initiation factor</keyword>
<dbReference type="PROSITE" id="PS51366">
    <property type="entry name" value="MI"/>
    <property type="match status" value="1"/>
</dbReference>
<keyword evidence="6" id="KW-1185">Reference proteome</keyword>
<dbReference type="Pfam" id="PF02854">
    <property type="entry name" value="MIF4G"/>
    <property type="match status" value="1"/>
</dbReference>
<dbReference type="SMART" id="SM00544">
    <property type="entry name" value="MA3"/>
    <property type="match status" value="1"/>
</dbReference>
<gene>
    <name evidence="7" type="primary">LOC106820786</name>
</gene>
<dbReference type="Proteomes" id="UP000695022">
    <property type="component" value="Unplaced"/>
</dbReference>
<evidence type="ECO:0000256" key="1">
    <source>
        <dbReference type="ARBA" id="ARBA00005775"/>
    </source>
</evidence>
<proteinExistence type="inferred from homology"/>
<evidence type="ECO:0000256" key="2">
    <source>
        <dbReference type="ARBA" id="ARBA00022540"/>
    </source>
</evidence>
<name>A0ABM1F8S0_PRICU</name>
<dbReference type="Pfam" id="PF02847">
    <property type="entry name" value="MA3"/>
    <property type="match status" value="1"/>
</dbReference>
<protein>
    <submittedName>
        <fullName evidence="7">Eukaryotic translation initiation factor 4 gamma 2-like</fullName>
    </submittedName>
</protein>
<comment type="similarity">
    <text evidence="1">Belongs to the eukaryotic initiation factor 4G family.</text>
</comment>
<sequence>MYAQLCRRLCEEAPNFRLEQGSGNCVSSFRHLLLNKCRDEFENRARAQAMYDNGRTLNAEEQEQAHIAKQKMLGNIKFIGELGKLDMLHETILHQCIKQLLEKKRTTGVSDMSEDLECLCQIMKTVGRRLDTDKARGWMEQYFERIRQFSYNPELPARIRFMLQDVMELRDQQQWVPRRVTSEHGPKTIQQIREDYAKDFGVYYPSQGQLRGSAFANLFSPPPRPGMSESFMFAPRSALGANIGTGPGVIHVEGMNGFAGNMPRSRQMNHQGQGYDGGASRGRQQQGGQQKSPQQFPPRFQSQGSPQQLSPHPSPPSTQGGIQQQKKDLPPRFMKKQPPNFNPDEISLRPAQGSVILKPNAPSMLPKSAMPVAQSHYMPMQPPIQPVPVMMPAQPHVLPIKIIPKKEDVKREKAKAPSKHDLLNNTKKNVMDFLQSHNEQEFVNNFKQMMVPNRYMADIVCAIMTSAIDKSDEDRDFVSALICTLKKEALISQRSFMEGFKCLLDQMTELEVEVPLVRSYAAGYGAQAVASELITLAELSEPMRNGAFYPLFPLCLQQIHKLKGEDWLFDNFEESKIDLQHMLPEIDQTLNHPHFH</sequence>
<accession>A0ABM1F8S0</accession>
<evidence type="ECO:0000256" key="3">
    <source>
        <dbReference type="ARBA" id="ARBA00022917"/>
    </source>
</evidence>
<feature type="region of interest" description="Disordered" evidence="4">
    <location>
        <begin position="255"/>
        <end position="346"/>
    </location>
</feature>